<evidence type="ECO:0000313" key="2">
    <source>
        <dbReference type="Proteomes" id="UP001062846"/>
    </source>
</evidence>
<name>A0ACC0PIZ7_RHOML</name>
<protein>
    <submittedName>
        <fullName evidence="1">Uncharacterized protein</fullName>
    </submittedName>
</protein>
<dbReference type="EMBL" id="CM046390">
    <property type="protein sequence ID" value="KAI8565698.1"/>
    <property type="molecule type" value="Genomic_DNA"/>
</dbReference>
<proteinExistence type="predicted"/>
<keyword evidence="2" id="KW-1185">Reference proteome</keyword>
<accession>A0ACC0PIZ7</accession>
<gene>
    <name evidence="1" type="ORF">RHMOL_Rhmol03G0281300</name>
</gene>
<sequence>MKVEKVVKICRAEFVVDISELGEKDPLMQNATRSFESLKVPWYTTTALDRQGSDYFLKRVKTPHGATFNLIALNTGSLQDRPSGKGRDQLHWLTRILEASNSNWRIVVDSTQWRLVTQQLSKNETKQVPVSLYTIFQKHGVRAKLFASLRRLQRKRYRVPSSQSELPGDGGYQIVPRLNMDAFFALTDAFVFSAVFVQQVTYFISLTGEIVHKIVLRQQGKEFM</sequence>
<comment type="caution">
    <text evidence="1">The sequence shown here is derived from an EMBL/GenBank/DDBJ whole genome shotgun (WGS) entry which is preliminary data.</text>
</comment>
<organism evidence="1 2">
    <name type="scientific">Rhododendron molle</name>
    <name type="common">Chinese azalea</name>
    <name type="synonym">Azalea mollis</name>
    <dbReference type="NCBI Taxonomy" id="49168"/>
    <lineage>
        <taxon>Eukaryota</taxon>
        <taxon>Viridiplantae</taxon>
        <taxon>Streptophyta</taxon>
        <taxon>Embryophyta</taxon>
        <taxon>Tracheophyta</taxon>
        <taxon>Spermatophyta</taxon>
        <taxon>Magnoliopsida</taxon>
        <taxon>eudicotyledons</taxon>
        <taxon>Gunneridae</taxon>
        <taxon>Pentapetalae</taxon>
        <taxon>asterids</taxon>
        <taxon>Ericales</taxon>
        <taxon>Ericaceae</taxon>
        <taxon>Ericoideae</taxon>
        <taxon>Rhodoreae</taxon>
        <taxon>Rhododendron</taxon>
    </lineage>
</organism>
<dbReference type="Proteomes" id="UP001062846">
    <property type="component" value="Chromosome 3"/>
</dbReference>
<reference evidence="1" key="1">
    <citation type="submission" date="2022-02" db="EMBL/GenBank/DDBJ databases">
        <title>Plant Genome Project.</title>
        <authorList>
            <person name="Zhang R.-G."/>
        </authorList>
    </citation>
    <scope>NUCLEOTIDE SEQUENCE</scope>
    <source>
        <strain evidence="1">AT1</strain>
    </source>
</reference>
<evidence type="ECO:0000313" key="1">
    <source>
        <dbReference type="EMBL" id="KAI8565698.1"/>
    </source>
</evidence>